<sequence length="92" mass="9758">MWVPMEVMGKTGNASGSSSRPSVVNIGSLFTLNSVIGRSAKPAILVAVDDVNSDSSVLAGTKLNLIMHDTNCSGFLGTIEDFQLVGVKRKRY</sequence>
<name>A0A5J5A3T8_9ASTE</name>
<evidence type="ECO:0000259" key="6">
    <source>
        <dbReference type="Pfam" id="PF01094"/>
    </source>
</evidence>
<keyword evidence="3" id="KW-1133">Transmembrane helix</keyword>
<evidence type="ECO:0000256" key="2">
    <source>
        <dbReference type="ARBA" id="ARBA00022692"/>
    </source>
</evidence>
<keyword evidence="2" id="KW-0812">Transmembrane</keyword>
<feature type="compositionally biased region" description="Polar residues" evidence="5">
    <location>
        <begin position="12"/>
        <end position="21"/>
    </location>
</feature>
<dbReference type="InterPro" id="IPR001828">
    <property type="entry name" value="ANF_lig-bd_rcpt"/>
</dbReference>
<organism evidence="7 8">
    <name type="scientific">Nyssa sinensis</name>
    <dbReference type="NCBI Taxonomy" id="561372"/>
    <lineage>
        <taxon>Eukaryota</taxon>
        <taxon>Viridiplantae</taxon>
        <taxon>Streptophyta</taxon>
        <taxon>Embryophyta</taxon>
        <taxon>Tracheophyta</taxon>
        <taxon>Spermatophyta</taxon>
        <taxon>Magnoliopsida</taxon>
        <taxon>eudicotyledons</taxon>
        <taxon>Gunneridae</taxon>
        <taxon>Pentapetalae</taxon>
        <taxon>asterids</taxon>
        <taxon>Cornales</taxon>
        <taxon>Nyssaceae</taxon>
        <taxon>Nyssa</taxon>
    </lineage>
</organism>
<reference evidence="7 8" key="1">
    <citation type="submission" date="2019-09" db="EMBL/GenBank/DDBJ databases">
        <title>A chromosome-level genome assembly of the Chinese tupelo Nyssa sinensis.</title>
        <authorList>
            <person name="Yang X."/>
            <person name="Kang M."/>
            <person name="Yang Y."/>
            <person name="Xiong H."/>
            <person name="Wang M."/>
            <person name="Zhang Z."/>
            <person name="Wang Z."/>
            <person name="Wu H."/>
            <person name="Ma T."/>
            <person name="Liu J."/>
            <person name="Xi Z."/>
        </authorList>
    </citation>
    <scope>NUCLEOTIDE SEQUENCE [LARGE SCALE GENOMIC DNA]</scope>
    <source>
        <strain evidence="7">J267</strain>
        <tissue evidence="7">Leaf</tissue>
    </source>
</reference>
<dbReference type="GO" id="GO:0016020">
    <property type="term" value="C:membrane"/>
    <property type="evidence" value="ECO:0007669"/>
    <property type="project" value="UniProtKB-SubCell"/>
</dbReference>
<evidence type="ECO:0000256" key="1">
    <source>
        <dbReference type="ARBA" id="ARBA00004370"/>
    </source>
</evidence>
<evidence type="ECO:0000256" key="5">
    <source>
        <dbReference type="SAM" id="MobiDB-lite"/>
    </source>
</evidence>
<accession>A0A5J5A3T8</accession>
<proteinExistence type="predicted"/>
<dbReference type="Proteomes" id="UP000325577">
    <property type="component" value="Linkage Group LG4"/>
</dbReference>
<dbReference type="InterPro" id="IPR028082">
    <property type="entry name" value="Peripla_BP_I"/>
</dbReference>
<feature type="region of interest" description="Disordered" evidence="5">
    <location>
        <begin position="1"/>
        <end position="21"/>
    </location>
</feature>
<dbReference type="AlphaFoldDB" id="A0A5J5A3T8"/>
<dbReference type="Pfam" id="PF01094">
    <property type="entry name" value="ANF_receptor"/>
    <property type="match status" value="1"/>
</dbReference>
<evidence type="ECO:0000313" key="8">
    <source>
        <dbReference type="Proteomes" id="UP000325577"/>
    </source>
</evidence>
<comment type="subcellular location">
    <subcellularLocation>
        <location evidence="1">Membrane</location>
    </subcellularLocation>
</comment>
<feature type="domain" description="Receptor ligand binding region" evidence="6">
    <location>
        <begin position="40"/>
        <end position="78"/>
    </location>
</feature>
<dbReference type="OrthoDB" id="5984008at2759"/>
<evidence type="ECO:0000256" key="3">
    <source>
        <dbReference type="ARBA" id="ARBA00022989"/>
    </source>
</evidence>
<dbReference type="SUPFAM" id="SSF53822">
    <property type="entry name" value="Periplasmic binding protein-like I"/>
    <property type="match status" value="1"/>
</dbReference>
<gene>
    <name evidence="7" type="ORF">F0562_011081</name>
</gene>
<protein>
    <recommendedName>
        <fullName evidence="6">Receptor ligand binding region domain-containing protein</fullName>
    </recommendedName>
</protein>
<dbReference type="EMBL" id="CM018047">
    <property type="protein sequence ID" value="KAA8524658.1"/>
    <property type="molecule type" value="Genomic_DNA"/>
</dbReference>
<evidence type="ECO:0000313" key="7">
    <source>
        <dbReference type="EMBL" id="KAA8524658.1"/>
    </source>
</evidence>
<keyword evidence="8" id="KW-1185">Reference proteome</keyword>
<dbReference type="Gene3D" id="3.40.50.2300">
    <property type="match status" value="1"/>
</dbReference>
<keyword evidence="4" id="KW-0472">Membrane</keyword>
<evidence type="ECO:0000256" key="4">
    <source>
        <dbReference type="ARBA" id="ARBA00023136"/>
    </source>
</evidence>